<keyword evidence="2" id="KW-0732">Signal</keyword>
<reference evidence="3" key="1">
    <citation type="submission" date="2023-07" db="EMBL/GenBank/DDBJ databases">
        <title>Functional and genomic diversity of the sorghum phyllosphere microbiome.</title>
        <authorList>
            <person name="Shade A."/>
        </authorList>
    </citation>
    <scope>NUCLEOTIDE SEQUENCE</scope>
    <source>
        <strain evidence="3">SORGH_AS_1067</strain>
    </source>
</reference>
<comment type="caution">
    <text evidence="3">The sequence shown here is derived from an EMBL/GenBank/DDBJ whole genome shotgun (WGS) entry which is preliminary data.</text>
</comment>
<feature type="region of interest" description="Disordered" evidence="1">
    <location>
        <begin position="27"/>
        <end position="62"/>
    </location>
</feature>
<dbReference type="RefSeq" id="WP_307198892.1">
    <property type="nucleotide sequence ID" value="NZ_JAUTAN010000001.1"/>
</dbReference>
<proteinExistence type="predicted"/>
<dbReference type="AlphaFoldDB" id="A0AAJ1X072"/>
<evidence type="ECO:0000256" key="1">
    <source>
        <dbReference type="SAM" id="MobiDB-lite"/>
    </source>
</evidence>
<feature type="chain" id="PRO_5042619814" description="DUF4352 domain-containing protein" evidence="2">
    <location>
        <begin position="23"/>
        <end position="220"/>
    </location>
</feature>
<accession>A0AAJ1X072</accession>
<evidence type="ECO:0000256" key="2">
    <source>
        <dbReference type="SAM" id="SignalP"/>
    </source>
</evidence>
<evidence type="ECO:0008006" key="5">
    <source>
        <dbReference type="Google" id="ProtNLM"/>
    </source>
</evidence>
<gene>
    <name evidence="3" type="ORF">QE405_000760</name>
</gene>
<sequence>MMRSRPALLAAVLTAGPALALAGCGGSDGSDGADGPEGAGGDGGSTVAVPPPSAPTSAAPALPDGVTTTAAGTELGLGEQATVAWQVGADRQAVVDLTVVGVQPAPLELFDGWLLNGVADEVAPYFVTYAVENVGDDDLAAAAMPLFLGYGAEGALVAASGFAATFEPCPSTPLPIPFEPGAATEGCLVYLAPSDQPVTAVAFQATGDVAPVTWGAVAPR</sequence>
<dbReference type="Proteomes" id="UP001239215">
    <property type="component" value="Unassembled WGS sequence"/>
</dbReference>
<dbReference type="EMBL" id="JAUTAN010000001">
    <property type="protein sequence ID" value="MDQ1103476.1"/>
    <property type="molecule type" value="Genomic_DNA"/>
</dbReference>
<name>A0AAJ1X072_9ACTN</name>
<evidence type="ECO:0000313" key="4">
    <source>
        <dbReference type="Proteomes" id="UP001239215"/>
    </source>
</evidence>
<dbReference type="PROSITE" id="PS51257">
    <property type="entry name" value="PROKAR_LIPOPROTEIN"/>
    <property type="match status" value="1"/>
</dbReference>
<organism evidence="3 4">
    <name type="scientific">Nocardioides zeae</name>
    <dbReference type="NCBI Taxonomy" id="1457234"/>
    <lineage>
        <taxon>Bacteria</taxon>
        <taxon>Bacillati</taxon>
        <taxon>Actinomycetota</taxon>
        <taxon>Actinomycetes</taxon>
        <taxon>Propionibacteriales</taxon>
        <taxon>Nocardioidaceae</taxon>
        <taxon>Nocardioides</taxon>
    </lineage>
</organism>
<evidence type="ECO:0000313" key="3">
    <source>
        <dbReference type="EMBL" id="MDQ1103476.1"/>
    </source>
</evidence>
<feature type="compositionally biased region" description="Gly residues" evidence="1">
    <location>
        <begin position="35"/>
        <end position="44"/>
    </location>
</feature>
<protein>
    <recommendedName>
        <fullName evidence="5">DUF4352 domain-containing protein</fullName>
    </recommendedName>
</protein>
<feature type="signal peptide" evidence="2">
    <location>
        <begin position="1"/>
        <end position="22"/>
    </location>
</feature>